<dbReference type="Proteomes" id="UP001642484">
    <property type="component" value="Unassembled WGS sequence"/>
</dbReference>
<feature type="region of interest" description="Disordered" evidence="1">
    <location>
        <begin position="1"/>
        <end position="38"/>
    </location>
</feature>
<organism evidence="3 4">
    <name type="scientific">Durusdinium trenchii</name>
    <dbReference type="NCBI Taxonomy" id="1381693"/>
    <lineage>
        <taxon>Eukaryota</taxon>
        <taxon>Sar</taxon>
        <taxon>Alveolata</taxon>
        <taxon>Dinophyceae</taxon>
        <taxon>Suessiales</taxon>
        <taxon>Symbiodiniaceae</taxon>
        <taxon>Durusdinium</taxon>
    </lineage>
</organism>
<name>A0ABP0N830_9DINO</name>
<feature type="compositionally biased region" description="Basic and acidic residues" evidence="1">
    <location>
        <begin position="197"/>
        <end position="207"/>
    </location>
</feature>
<dbReference type="InterPro" id="IPR014001">
    <property type="entry name" value="Helicase_ATP-bd"/>
</dbReference>
<feature type="region of interest" description="Disordered" evidence="1">
    <location>
        <begin position="95"/>
        <end position="244"/>
    </location>
</feature>
<evidence type="ECO:0000259" key="2">
    <source>
        <dbReference type="SMART" id="SM00487"/>
    </source>
</evidence>
<feature type="compositionally biased region" description="Polar residues" evidence="1">
    <location>
        <begin position="152"/>
        <end position="162"/>
    </location>
</feature>
<evidence type="ECO:0000256" key="1">
    <source>
        <dbReference type="SAM" id="MobiDB-lite"/>
    </source>
</evidence>
<feature type="domain" description="Helicase ATP-binding" evidence="2">
    <location>
        <begin position="294"/>
        <end position="583"/>
    </location>
</feature>
<feature type="compositionally biased region" description="Acidic residues" evidence="1">
    <location>
        <begin position="208"/>
        <end position="244"/>
    </location>
</feature>
<dbReference type="InterPro" id="IPR006935">
    <property type="entry name" value="Helicase/UvrB_N"/>
</dbReference>
<dbReference type="EMBL" id="CAXAMN010021385">
    <property type="protein sequence ID" value="CAK9059044.1"/>
    <property type="molecule type" value="Genomic_DNA"/>
</dbReference>
<feature type="compositionally biased region" description="Polar residues" evidence="1">
    <location>
        <begin position="95"/>
        <end position="108"/>
    </location>
</feature>
<proteinExistence type="predicted"/>
<protein>
    <recommendedName>
        <fullName evidence="2">Helicase ATP-binding domain-containing protein</fullName>
    </recommendedName>
</protein>
<dbReference type="SUPFAM" id="SSF52540">
    <property type="entry name" value="P-loop containing nucleoside triphosphate hydrolases"/>
    <property type="match status" value="1"/>
</dbReference>
<reference evidence="3 4" key="1">
    <citation type="submission" date="2024-02" db="EMBL/GenBank/DDBJ databases">
        <authorList>
            <person name="Chen Y."/>
            <person name="Shah S."/>
            <person name="Dougan E. K."/>
            <person name="Thang M."/>
            <person name="Chan C."/>
        </authorList>
    </citation>
    <scope>NUCLEOTIDE SEQUENCE [LARGE SCALE GENOMIC DNA]</scope>
</reference>
<feature type="compositionally biased region" description="Basic residues" evidence="1">
    <location>
        <begin position="1"/>
        <end position="31"/>
    </location>
</feature>
<keyword evidence="4" id="KW-1185">Reference proteome</keyword>
<comment type="caution">
    <text evidence="3">The sequence shown here is derived from an EMBL/GenBank/DDBJ whole genome shotgun (WGS) entry which is preliminary data.</text>
</comment>
<sequence length="951" mass="106129">MVAKAKAKAKATVKVKAKAKSSRLSAKRGSKVSREEEDNLKTFAEFSPGDAVCLVGLQSFAKLNGQHGTLLSYDDERKRWQVELKDGVRNVLVSNLSRKPQATPQRQAKQAAKRPMHSTKDETKPKRTCSSKDVIPASSSRLEADQPAVQPALQQPERSSPAVSKVDPTGVSKVPQAEGKHRPKAKESMEGSSSKLNEVKKAEGKLQEEEEEDEDLVFDAEELEGEEEVSDFSEEEDIDDEKDDEEFDWEPVGALQMPKVWKTPGPRPGEEAFASYASNCLAKAALGSSKSPFVGLKMRLHQESAAFLLHPDSPTKRLLVDHATGTGKTLIMLRMLDNYFDDPRPKVAIFPKDAVCDNFYQELLKWPTRWRHYFCFLKPSEASLASGAKDWRRKKHDVWDINNERSRSEAKSRGVRLEKIVSELTESIRQALEMKNAIHGGKVKAKFARVFLKDYPDAPMPRAPLRAFRYTTAGGGASVLGRDGWPKSPILKVGFDPAELNPYSGKVVIMDECHNLVRPHQAYEEQIGHLRNLLYESTRTVLAGFTGTPVGNDGAEGRQLLEIIKGKGSAAGDEGFLSCFHARASADFPREAPVPGIPDGVLHDSTLPELVKMHSLHGEALKRYLMKEVEFMVTPRLMRLPEETRLARLSNYCNLHVFYGSYSGAKRTALLENAKDYAPKFYGVAKAIAKNKEKAVVMLSRQTGYKALLEILQKTGKKRGFKVATLKELSDFNDARRNLRGERFRVMLAETSQAGEGIQFKHVRRLHLVEVPVRHSELVQRASRCVRMGGHEGLPPAERELAVEVHLTQLPGFLRKGPSSFIYRELLNAREVMSIPGSRLEEATAACMKELKKREVKNLLDFRKVLQADGGENLIELLTETVLEILGNTNSAPARPLAVSMWQLRKRNDDLVALEKNLLKQATVKTADHLLLERLVDKAATASPVCRCEKT</sequence>
<gene>
    <name evidence="3" type="ORF">CCMP2556_LOCUS29095</name>
</gene>
<evidence type="ECO:0000313" key="3">
    <source>
        <dbReference type="EMBL" id="CAK9059044.1"/>
    </source>
</evidence>
<dbReference type="InterPro" id="IPR027417">
    <property type="entry name" value="P-loop_NTPase"/>
</dbReference>
<accession>A0ABP0N830</accession>
<dbReference type="Pfam" id="PF04851">
    <property type="entry name" value="ResIII"/>
    <property type="match status" value="1"/>
</dbReference>
<evidence type="ECO:0000313" key="4">
    <source>
        <dbReference type="Proteomes" id="UP001642484"/>
    </source>
</evidence>
<dbReference type="Gene3D" id="3.40.50.300">
    <property type="entry name" value="P-loop containing nucleotide triphosphate hydrolases"/>
    <property type="match status" value="2"/>
</dbReference>
<dbReference type="SMART" id="SM00487">
    <property type="entry name" value="DEXDc"/>
    <property type="match status" value="1"/>
</dbReference>